<evidence type="ECO:0000256" key="2">
    <source>
        <dbReference type="SAM" id="Phobius"/>
    </source>
</evidence>
<dbReference type="Proteomes" id="UP001296943">
    <property type="component" value="Unassembled WGS sequence"/>
</dbReference>
<sequence length="105" mass="12029">MENEELKILKRELNNEITILKSEQKLFKRRVSTIANLLVPGIGFVLYGSSYLKALISFVLFVLYNYLYFNKLSPLISETSVAILYYTPAVIIWFVSAIMVASLDD</sequence>
<evidence type="ECO:0008006" key="5">
    <source>
        <dbReference type="Google" id="ProtNLM"/>
    </source>
</evidence>
<feature type="coiled-coil region" evidence="1">
    <location>
        <begin position="3"/>
        <end position="30"/>
    </location>
</feature>
<keyword evidence="2" id="KW-0472">Membrane</keyword>
<organism evidence="3 4">
    <name type="scientific">Aquibacillus albus</name>
    <dbReference type="NCBI Taxonomy" id="1168171"/>
    <lineage>
        <taxon>Bacteria</taxon>
        <taxon>Bacillati</taxon>
        <taxon>Bacillota</taxon>
        <taxon>Bacilli</taxon>
        <taxon>Bacillales</taxon>
        <taxon>Bacillaceae</taxon>
        <taxon>Aquibacillus</taxon>
    </lineage>
</organism>
<dbReference type="EMBL" id="JAFBDR010000008">
    <property type="protein sequence ID" value="MBM7571331.1"/>
    <property type="molecule type" value="Genomic_DNA"/>
</dbReference>
<dbReference type="RefSeq" id="WP_204498855.1">
    <property type="nucleotide sequence ID" value="NZ_JAFBDR010000008.1"/>
</dbReference>
<comment type="caution">
    <text evidence="3">The sequence shown here is derived from an EMBL/GenBank/DDBJ whole genome shotgun (WGS) entry which is preliminary data.</text>
</comment>
<evidence type="ECO:0000313" key="4">
    <source>
        <dbReference type="Proteomes" id="UP001296943"/>
    </source>
</evidence>
<accession>A0ABS2MZM0</accession>
<keyword evidence="2" id="KW-1133">Transmembrane helix</keyword>
<keyword evidence="4" id="KW-1185">Reference proteome</keyword>
<reference evidence="3 4" key="1">
    <citation type="submission" date="2021-01" db="EMBL/GenBank/DDBJ databases">
        <title>Genomic Encyclopedia of Type Strains, Phase IV (KMG-IV): sequencing the most valuable type-strain genomes for metagenomic binning, comparative biology and taxonomic classification.</title>
        <authorList>
            <person name="Goeker M."/>
        </authorList>
    </citation>
    <scope>NUCLEOTIDE SEQUENCE [LARGE SCALE GENOMIC DNA]</scope>
    <source>
        <strain evidence="3 4">DSM 23711</strain>
    </source>
</reference>
<feature type="transmembrane region" description="Helical" evidence="2">
    <location>
        <begin position="83"/>
        <end position="103"/>
    </location>
</feature>
<name>A0ABS2MZM0_9BACI</name>
<keyword evidence="2" id="KW-0812">Transmembrane</keyword>
<protein>
    <recommendedName>
        <fullName evidence="5">LptF/LptG family permease</fullName>
    </recommendedName>
</protein>
<evidence type="ECO:0000256" key="1">
    <source>
        <dbReference type="SAM" id="Coils"/>
    </source>
</evidence>
<feature type="transmembrane region" description="Helical" evidence="2">
    <location>
        <begin position="34"/>
        <end position="63"/>
    </location>
</feature>
<proteinExistence type="predicted"/>
<gene>
    <name evidence="3" type="ORF">JOC48_001827</name>
</gene>
<keyword evidence="1" id="KW-0175">Coiled coil</keyword>
<evidence type="ECO:0000313" key="3">
    <source>
        <dbReference type="EMBL" id="MBM7571331.1"/>
    </source>
</evidence>